<comment type="subcellular location">
    <subcellularLocation>
        <location evidence="1">Membrane</location>
        <topology evidence="1">Multi-pass membrane protein</topology>
    </subcellularLocation>
</comment>
<keyword evidence="4 5" id="KW-0472">Membrane</keyword>
<dbReference type="InterPro" id="IPR011701">
    <property type="entry name" value="MFS"/>
</dbReference>
<evidence type="ECO:0000256" key="1">
    <source>
        <dbReference type="ARBA" id="ARBA00004141"/>
    </source>
</evidence>
<keyword evidence="3 5" id="KW-1133">Transmembrane helix</keyword>
<feature type="transmembrane region" description="Helical" evidence="5">
    <location>
        <begin position="258"/>
        <end position="282"/>
    </location>
</feature>
<dbReference type="Pfam" id="PF07690">
    <property type="entry name" value="MFS_1"/>
    <property type="match status" value="1"/>
</dbReference>
<dbReference type="PANTHER" id="PTHR24064">
    <property type="entry name" value="SOLUTE CARRIER FAMILY 22 MEMBER"/>
    <property type="match status" value="1"/>
</dbReference>
<evidence type="ECO:0000256" key="4">
    <source>
        <dbReference type="ARBA" id="ARBA00023136"/>
    </source>
</evidence>
<feature type="transmembrane region" description="Helical" evidence="5">
    <location>
        <begin position="222"/>
        <end position="246"/>
    </location>
</feature>
<evidence type="ECO:0000313" key="6">
    <source>
        <dbReference type="Proteomes" id="UP000694941"/>
    </source>
</evidence>
<dbReference type="GeneID" id="106474820"/>
<feature type="transmembrane region" description="Helical" evidence="5">
    <location>
        <begin position="288"/>
        <end position="307"/>
    </location>
</feature>
<accession>A0ABM1TSH5</accession>
<keyword evidence="2 5" id="KW-0812">Transmembrane</keyword>
<sequence length="364" mass="40971">MEFEDILAEVGGYGVFQKRLLYCFLLPITISISWITYNQIFIMSVPDHWCYVPELVKANLSDQQKMMLIRPMETRHQMPSQCKMYTLDYCIDLLELIRNLNSTKSFNDYVLASNTSTKACREGWAYDRTLYDSTASTYWDLVCDKSHYPHLIFTLASIGGAVATPLYGSLSDRFLPESPRWLVSVGRYEESVVILTRIAETNGYSVPTDLITKLNNIIQEKFPVGTTILVFVGNFGCNCVFVVMYQQAAEIYPTPVRALGMGTSATTSCMALICVPYIVYLGTYEQHIPYLIMGGLCLVASVAASFLPETLHYKLPQTIEDGEEFGKQQTYFSCVGLHGSGIKRNDKKADAVVEQQELEPLPTV</sequence>
<keyword evidence="6" id="KW-1185">Reference proteome</keyword>
<evidence type="ECO:0000256" key="2">
    <source>
        <dbReference type="ARBA" id="ARBA00022692"/>
    </source>
</evidence>
<dbReference type="SUPFAM" id="SSF103473">
    <property type="entry name" value="MFS general substrate transporter"/>
    <property type="match status" value="1"/>
</dbReference>
<name>A0ABM1TSH5_LIMPO</name>
<dbReference type="Gene3D" id="1.20.1250.20">
    <property type="entry name" value="MFS general substrate transporter like domains"/>
    <property type="match status" value="1"/>
</dbReference>
<proteinExistence type="predicted"/>
<gene>
    <name evidence="7" type="primary">LOC106474820</name>
</gene>
<organism evidence="6 7">
    <name type="scientific">Limulus polyphemus</name>
    <name type="common">Atlantic horseshoe crab</name>
    <dbReference type="NCBI Taxonomy" id="6850"/>
    <lineage>
        <taxon>Eukaryota</taxon>
        <taxon>Metazoa</taxon>
        <taxon>Ecdysozoa</taxon>
        <taxon>Arthropoda</taxon>
        <taxon>Chelicerata</taxon>
        <taxon>Merostomata</taxon>
        <taxon>Xiphosura</taxon>
        <taxon>Limulidae</taxon>
        <taxon>Limulus</taxon>
    </lineage>
</organism>
<feature type="transmembrane region" description="Helical" evidence="5">
    <location>
        <begin position="20"/>
        <end position="37"/>
    </location>
</feature>
<dbReference type="RefSeq" id="XP_022258831.1">
    <property type="nucleotide sequence ID" value="XM_022403123.1"/>
</dbReference>
<dbReference type="Gene3D" id="1.10.286.90">
    <property type="entry name" value="MFS transporter, transmembrane helix TM10b"/>
    <property type="match status" value="1"/>
</dbReference>
<reference evidence="7" key="1">
    <citation type="submission" date="2025-08" db="UniProtKB">
        <authorList>
            <consortium name="RefSeq"/>
        </authorList>
    </citation>
    <scope>IDENTIFICATION</scope>
    <source>
        <tissue evidence="7">Muscle</tissue>
    </source>
</reference>
<evidence type="ECO:0000256" key="5">
    <source>
        <dbReference type="SAM" id="Phobius"/>
    </source>
</evidence>
<evidence type="ECO:0000313" key="7">
    <source>
        <dbReference type="RefSeq" id="XP_022258831.1"/>
    </source>
</evidence>
<dbReference type="Proteomes" id="UP000694941">
    <property type="component" value="Unplaced"/>
</dbReference>
<dbReference type="InterPro" id="IPR036259">
    <property type="entry name" value="MFS_trans_sf"/>
</dbReference>
<evidence type="ECO:0000256" key="3">
    <source>
        <dbReference type="ARBA" id="ARBA00022989"/>
    </source>
</evidence>
<protein>
    <submittedName>
        <fullName evidence="7">Organic cation transporter 1-like</fullName>
    </submittedName>
</protein>